<gene>
    <name evidence="2" type="ORF">MINT15_07650</name>
</gene>
<feature type="compositionally biased region" description="Basic and acidic residues" evidence="1">
    <location>
        <begin position="75"/>
        <end position="85"/>
    </location>
</feature>
<reference evidence="2 3" key="1">
    <citation type="submission" date="2014-10" db="EMBL/GenBank/DDBJ databases">
        <title>Genome sequence of Micropolyspora internatus JCM3315.</title>
        <authorList>
            <person name="Shin S.-K."/>
            <person name="Yi H."/>
        </authorList>
    </citation>
    <scope>NUCLEOTIDE SEQUENCE [LARGE SCALE GENOMIC DNA]</scope>
    <source>
        <strain evidence="2 3">JCM 3315</strain>
    </source>
</reference>
<comment type="caution">
    <text evidence="2">The sequence shown here is derived from an EMBL/GenBank/DDBJ whole genome shotgun (WGS) entry which is preliminary data.</text>
</comment>
<feature type="compositionally biased region" description="Low complexity" evidence="1">
    <location>
        <begin position="15"/>
        <end position="31"/>
    </location>
</feature>
<dbReference type="OrthoDB" id="4244057at2"/>
<evidence type="ECO:0000313" key="3">
    <source>
        <dbReference type="Proteomes" id="UP000030848"/>
    </source>
</evidence>
<sequence>MRTWLRKLLGRREPVSSSAPEADAADDPAVSRTRATGGRHGDERSDNPSSTGPGHSGTFVGRVEGQDLGYAEETGAERRSQDGKD</sequence>
<dbReference type="EMBL" id="JRZE01000002">
    <property type="protein sequence ID" value="KHF45548.1"/>
    <property type="molecule type" value="Genomic_DNA"/>
</dbReference>
<evidence type="ECO:0000313" key="2">
    <source>
        <dbReference type="EMBL" id="KHF45548.1"/>
    </source>
</evidence>
<dbReference type="AlphaFoldDB" id="A0A837DF09"/>
<proteinExistence type="predicted"/>
<organism evidence="2 3">
    <name type="scientific">Saccharomonospora viridis</name>
    <dbReference type="NCBI Taxonomy" id="1852"/>
    <lineage>
        <taxon>Bacteria</taxon>
        <taxon>Bacillati</taxon>
        <taxon>Actinomycetota</taxon>
        <taxon>Actinomycetes</taxon>
        <taxon>Pseudonocardiales</taxon>
        <taxon>Pseudonocardiaceae</taxon>
        <taxon>Saccharomonospora</taxon>
    </lineage>
</organism>
<feature type="region of interest" description="Disordered" evidence="1">
    <location>
        <begin position="1"/>
        <end position="85"/>
    </location>
</feature>
<evidence type="ECO:0000256" key="1">
    <source>
        <dbReference type="SAM" id="MobiDB-lite"/>
    </source>
</evidence>
<dbReference type="RefSeq" id="WP_012796385.1">
    <property type="nucleotide sequence ID" value="NZ_CALJZO010000070.1"/>
</dbReference>
<protein>
    <submittedName>
        <fullName evidence="2">Uncharacterized protein</fullName>
    </submittedName>
</protein>
<accession>A0A837DF09</accession>
<name>A0A837DF09_9PSEU</name>
<dbReference type="Proteomes" id="UP000030848">
    <property type="component" value="Unassembled WGS sequence"/>
</dbReference>